<dbReference type="EMBL" id="SJKD01000008">
    <property type="protein sequence ID" value="TCC45041.1"/>
    <property type="molecule type" value="Genomic_DNA"/>
</dbReference>
<dbReference type="SMART" id="SM00421">
    <property type="entry name" value="HTH_LUXR"/>
    <property type="match status" value="1"/>
</dbReference>
<dbReference type="PANTHER" id="PTHR34293:SF1">
    <property type="entry name" value="HTH-TYPE TRANSCRIPTIONAL REGULATOR TRMBL2"/>
    <property type="match status" value="1"/>
</dbReference>
<evidence type="ECO:0000256" key="1">
    <source>
        <dbReference type="SAM" id="Coils"/>
    </source>
</evidence>
<dbReference type="InterPro" id="IPR036390">
    <property type="entry name" value="WH_DNA-bd_sf"/>
</dbReference>
<name>A0A4R0JE44_9ACTN</name>
<dbReference type="SUPFAM" id="SSF46894">
    <property type="entry name" value="C-terminal effector domain of the bipartite response regulators"/>
    <property type="match status" value="1"/>
</dbReference>
<dbReference type="Pfam" id="PF01978">
    <property type="entry name" value="TrmB"/>
    <property type="match status" value="1"/>
</dbReference>
<protein>
    <recommendedName>
        <fullName evidence="2">HTH luxR-type domain-containing protein</fullName>
    </recommendedName>
</protein>
<dbReference type="SUPFAM" id="SSF46785">
    <property type="entry name" value="Winged helix' DNA-binding domain"/>
    <property type="match status" value="1"/>
</dbReference>
<sequence>MWEAVGLSDVEGQVYEALLARPHAEVDDLSAVLGAVAALVPQTLVELVRRGLAFRVPGQPPKYAATPPAQVAEDLLAEHERRQRRLQTHLQQLAVAFPAGGRRHPAELVEVLEGAGNVRNAFRRLQRAARREIRVFDRPPYFNSGGADSFEANELELDDLDQSRLTYRVIYDRAVLDVPGRMADIWAGVRQGEQARVAARLPLKLALADDDLALVNSTSDFDTATAYLVHPSAFLDALAEVFETTWTRSVALNRPNGDKAATDPDDEARRTLLGLLAGGATDEVVARAVGLSIRTVQRHIHTLMSEVGATTRLQLGMELVRRGLV</sequence>
<reference evidence="3 4" key="1">
    <citation type="submission" date="2019-02" db="EMBL/GenBank/DDBJ databases">
        <title>Kribbella capetownensis sp. nov. and Kribbella speibonae sp. nov., isolated from soil.</title>
        <authorList>
            <person name="Curtis S.M."/>
            <person name="Norton I."/>
            <person name="Everest G.J."/>
            <person name="Meyers P.R."/>
        </authorList>
    </citation>
    <scope>NUCLEOTIDE SEQUENCE [LARGE SCALE GENOMIC DNA]</scope>
    <source>
        <strain evidence="3 4">YM53</strain>
    </source>
</reference>
<evidence type="ECO:0000313" key="4">
    <source>
        <dbReference type="Proteomes" id="UP000293342"/>
    </source>
</evidence>
<dbReference type="InterPro" id="IPR036388">
    <property type="entry name" value="WH-like_DNA-bd_sf"/>
</dbReference>
<dbReference type="InterPro" id="IPR016032">
    <property type="entry name" value="Sig_transdc_resp-reg_C-effctor"/>
</dbReference>
<dbReference type="PANTHER" id="PTHR34293">
    <property type="entry name" value="HTH-TYPE TRANSCRIPTIONAL REGULATOR TRMBL2"/>
    <property type="match status" value="1"/>
</dbReference>
<gene>
    <name evidence="3" type="ORF">E0H75_31490</name>
</gene>
<dbReference type="GO" id="GO:0003677">
    <property type="term" value="F:DNA binding"/>
    <property type="evidence" value="ECO:0007669"/>
    <property type="project" value="InterPro"/>
</dbReference>
<keyword evidence="1" id="KW-0175">Coiled coil</keyword>
<evidence type="ECO:0000313" key="3">
    <source>
        <dbReference type="EMBL" id="TCC45041.1"/>
    </source>
</evidence>
<dbReference type="InterPro" id="IPR000792">
    <property type="entry name" value="Tscrpt_reg_LuxR_C"/>
</dbReference>
<dbReference type="Gene3D" id="1.10.10.10">
    <property type="entry name" value="Winged helix-like DNA-binding domain superfamily/Winged helix DNA-binding domain"/>
    <property type="match status" value="2"/>
</dbReference>
<keyword evidence="4" id="KW-1185">Reference proteome</keyword>
<accession>A0A4R0JE44</accession>
<dbReference type="InterPro" id="IPR002831">
    <property type="entry name" value="Tscrpt_reg_TrmB_N"/>
</dbReference>
<dbReference type="Proteomes" id="UP000293342">
    <property type="component" value="Unassembled WGS sequence"/>
</dbReference>
<proteinExistence type="predicted"/>
<evidence type="ECO:0000259" key="2">
    <source>
        <dbReference type="SMART" id="SM00421"/>
    </source>
</evidence>
<dbReference type="RefSeq" id="WP_131517345.1">
    <property type="nucleotide sequence ID" value="NZ_SJKD01000008.1"/>
</dbReference>
<dbReference type="InterPro" id="IPR051797">
    <property type="entry name" value="TrmB-like"/>
</dbReference>
<comment type="caution">
    <text evidence="3">The sequence shown here is derived from an EMBL/GenBank/DDBJ whole genome shotgun (WGS) entry which is preliminary data.</text>
</comment>
<feature type="coiled-coil region" evidence="1">
    <location>
        <begin position="69"/>
        <end position="96"/>
    </location>
</feature>
<dbReference type="GO" id="GO:0006355">
    <property type="term" value="P:regulation of DNA-templated transcription"/>
    <property type="evidence" value="ECO:0007669"/>
    <property type="project" value="InterPro"/>
</dbReference>
<organism evidence="3 4">
    <name type="scientific">Kribbella capetownensis</name>
    <dbReference type="NCBI Taxonomy" id="1572659"/>
    <lineage>
        <taxon>Bacteria</taxon>
        <taxon>Bacillati</taxon>
        <taxon>Actinomycetota</taxon>
        <taxon>Actinomycetes</taxon>
        <taxon>Propionibacteriales</taxon>
        <taxon>Kribbellaceae</taxon>
        <taxon>Kribbella</taxon>
    </lineage>
</organism>
<dbReference type="OrthoDB" id="3728246at2"/>
<dbReference type="AlphaFoldDB" id="A0A4R0JE44"/>
<feature type="domain" description="HTH luxR-type" evidence="2">
    <location>
        <begin position="270"/>
        <end position="319"/>
    </location>
</feature>